<name>A0ABQ8TZ14_PERAM</name>
<dbReference type="Proteomes" id="UP001148838">
    <property type="component" value="Unassembled WGS sequence"/>
</dbReference>
<gene>
    <name evidence="1" type="ORF">ANN_02519</name>
</gene>
<protein>
    <submittedName>
        <fullName evidence="1">Uncharacterized protein</fullName>
    </submittedName>
</protein>
<comment type="caution">
    <text evidence="1">The sequence shown here is derived from an EMBL/GenBank/DDBJ whole genome shotgun (WGS) entry which is preliminary data.</text>
</comment>
<accession>A0ABQ8TZ14</accession>
<sequence>MTSRCSEIGTKLQAQKRNEKRLWISLFLVSRNVDATAQSAVRARNQNMVGARKGSWFRESHCDDTPLAGQRQIQMERSLTPVSERVGVVGGRKRIAIIASHNVLVSHIFDTAAVGK</sequence>
<organism evidence="1 2">
    <name type="scientific">Periplaneta americana</name>
    <name type="common">American cockroach</name>
    <name type="synonym">Blatta americana</name>
    <dbReference type="NCBI Taxonomy" id="6978"/>
    <lineage>
        <taxon>Eukaryota</taxon>
        <taxon>Metazoa</taxon>
        <taxon>Ecdysozoa</taxon>
        <taxon>Arthropoda</taxon>
        <taxon>Hexapoda</taxon>
        <taxon>Insecta</taxon>
        <taxon>Pterygota</taxon>
        <taxon>Neoptera</taxon>
        <taxon>Polyneoptera</taxon>
        <taxon>Dictyoptera</taxon>
        <taxon>Blattodea</taxon>
        <taxon>Blattoidea</taxon>
        <taxon>Blattidae</taxon>
        <taxon>Blattinae</taxon>
        <taxon>Periplaneta</taxon>
    </lineage>
</organism>
<evidence type="ECO:0000313" key="2">
    <source>
        <dbReference type="Proteomes" id="UP001148838"/>
    </source>
</evidence>
<evidence type="ECO:0000313" key="1">
    <source>
        <dbReference type="EMBL" id="KAJ4451081.1"/>
    </source>
</evidence>
<keyword evidence="2" id="KW-1185">Reference proteome</keyword>
<reference evidence="1 2" key="1">
    <citation type="journal article" date="2022" name="Allergy">
        <title>Genome assembly and annotation of Periplaneta americana reveal a comprehensive cockroach allergen profile.</title>
        <authorList>
            <person name="Wang L."/>
            <person name="Xiong Q."/>
            <person name="Saelim N."/>
            <person name="Wang L."/>
            <person name="Nong W."/>
            <person name="Wan A.T."/>
            <person name="Shi M."/>
            <person name="Liu X."/>
            <person name="Cao Q."/>
            <person name="Hui J.H.L."/>
            <person name="Sookrung N."/>
            <person name="Leung T.F."/>
            <person name="Tungtrongchitr A."/>
            <person name="Tsui S.K.W."/>
        </authorList>
    </citation>
    <scope>NUCLEOTIDE SEQUENCE [LARGE SCALE GENOMIC DNA]</scope>
    <source>
        <strain evidence="1">PWHHKU_190912</strain>
    </source>
</reference>
<proteinExistence type="predicted"/>
<dbReference type="EMBL" id="JAJSOF020000001">
    <property type="protein sequence ID" value="KAJ4451081.1"/>
    <property type="molecule type" value="Genomic_DNA"/>
</dbReference>